<reference evidence="1" key="1">
    <citation type="submission" date="2018-02" db="EMBL/GenBank/DDBJ databases">
        <title>Rhizophora mucronata_Transcriptome.</title>
        <authorList>
            <person name="Meera S.P."/>
            <person name="Sreeshan A."/>
            <person name="Augustine A."/>
        </authorList>
    </citation>
    <scope>NUCLEOTIDE SEQUENCE</scope>
    <source>
        <tissue evidence="1">Leaf</tissue>
    </source>
</reference>
<dbReference type="AlphaFoldDB" id="A0A2P2QHK3"/>
<protein>
    <submittedName>
        <fullName evidence="1">Uncharacterized protein</fullName>
    </submittedName>
</protein>
<dbReference type="EMBL" id="GGEC01086006">
    <property type="protein sequence ID" value="MBX66490.1"/>
    <property type="molecule type" value="Transcribed_RNA"/>
</dbReference>
<accession>A0A2P2QHK3</accession>
<proteinExistence type="predicted"/>
<name>A0A2P2QHK3_RHIMU</name>
<sequence>MSSEGILALQSLVGNFGEWFPLYEMSALKWIHE</sequence>
<organism evidence="1">
    <name type="scientific">Rhizophora mucronata</name>
    <name type="common">Asiatic mangrove</name>
    <dbReference type="NCBI Taxonomy" id="61149"/>
    <lineage>
        <taxon>Eukaryota</taxon>
        <taxon>Viridiplantae</taxon>
        <taxon>Streptophyta</taxon>
        <taxon>Embryophyta</taxon>
        <taxon>Tracheophyta</taxon>
        <taxon>Spermatophyta</taxon>
        <taxon>Magnoliopsida</taxon>
        <taxon>eudicotyledons</taxon>
        <taxon>Gunneridae</taxon>
        <taxon>Pentapetalae</taxon>
        <taxon>rosids</taxon>
        <taxon>fabids</taxon>
        <taxon>Malpighiales</taxon>
        <taxon>Rhizophoraceae</taxon>
        <taxon>Rhizophora</taxon>
    </lineage>
</organism>
<evidence type="ECO:0000313" key="1">
    <source>
        <dbReference type="EMBL" id="MBX66490.1"/>
    </source>
</evidence>